<dbReference type="AlphaFoldDB" id="A0A5N7DLF0"/>
<dbReference type="SMART" id="SM00184">
    <property type="entry name" value="RING"/>
    <property type="match status" value="1"/>
</dbReference>
<gene>
    <name evidence="6" type="ORF">BDV37DRAFT_269945</name>
</gene>
<sequence>MHPRRASKYEFDLSNLRTFQGLPGIPPHQDLECCIICLEPIASTSVLREFPCGHLFHQVCADDWVCNFDSRCPICRQAFYYLRYPRMTKPPPPAVIQESGRSSRWGSENVHTHGTFHSLKHWCKTRLSTRTNGSGRCHAGAAMTMDSNPASSDQ</sequence>
<dbReference type="GeneID" id="43669155"/>
<evidence type="ECO:0000256" key="4">
    <source>
        <dbReference type="PROSITE-ProRule" id="PRU00175"/>
    </source>
</evidence>
<protein>
    <recommendedName>
        <fullName evidence="5">RING-type domain-containing protein</fullName>
    </recommendedName>
</protein>
<evidence type="ECO:0000256" key="3">
    <source>
        <dbReference type="ARBA" id="ARBA00022833"/>
    </source>
</evidence>
<dbReference type="Gene3D" id="3.30.40.10">
    <property type="entry name" value="Zinc/RING finger domain, C3HC4 (zinc finger)"/>
    <property type="match status" value="1"/>
</dbReference>
<dbReference type="GO" id="GO:0008270">
    <property type="term" value="F:zinc ion binding"/>
    <property type="evidence" value="ECO:0007669"/>
    <property type="project" value="UniProtKB-KW"/>
</dbReference>
<keyword evidence="7" id="KW-1185">Reference proteome</keyword>
<keyword evidence="3" id="KW-0862">Zinc</keyword>
<name>A0A5N7DLF0_9EURO</name>
<evidence type="ECO:0000313" key="6">
    <source>
        <dbReference type="EMBL" id="KAE8406308.1"/>
    </source>
</evidence>
<organism evidence="6 7">
    <name type="scientific">Aspergillus pseudonomiae</name>
    <dbReference type="NCBI Taxonomy" id="1506151"/>
    <lineage>
        <taxon>Eukaryota</taxon>
        <taxon>Fungi</taxon>
        <taxon>Dikarya</taxon>
        <taxon>Ascomycota</taxon>
        <taxon>Pezizomycotina</taxon>
        <taxon>Eurotiomycetes</taxon>
        <taxon>Eurotiomycetidae</taxon>
        <taxon>Eurotiales</taxon>
        <taxon>Aspergillaceae</taxon>
        <taxon>Aspergillus</taxon>
        <taxon>Aspergillus subgen. Circumdati</taxon>
    </lineage>
</organism>
<dbReference type="OrthoDB" id="8062037at2759"/>
<dbReference type="InterPro" id="IPR001841">
    <property type="entry name" value="Znf_RING"/>
</dbReference>
<keyword evidence="1" id="KW-0479">Metal-binding</keyword>
<accession>A0A5N7DLF0</accession>
<dbReference type="InterPro" id="IPR013083">
    <property type="entry name" value="Znf_RING/FYVE/PHD"/>
</dbReference>
<proteinExistence type="predicted"/>
<dbReference type="PANTHER" id="PTHR45969">
    <property type="entry name" value="RING ZINC FINGER PROTEIN-RELATED"/>
    <property type="match status" value="1"/>
</dbReference>
<evidence type="ECO:0000259" key="5">
    <source>
        <dbReference type="PROSITE" id="PS50089"/>
    </source>
</evidence>
<evidence type="ECO:0000256" key="1">
    <source>
        <dbReference type="ARBA" id="ARBA00022723"/>
    </source>
</evidence>
<dbReference type="PROSITE" id="PS50089">
    <property type="entry name" value="ZF_RING_2"/>
    <property type="match status" value="1"/>
</dbReference>
<dbReference type="SUPFAM" id="SSF57850">
    <property type="entry name" value="RING/U-box"/>
    <property type="match status" value="1"/>
</dbReference>
<evidence type="ECO:0000256" key="2">
    <source>
        <dbReference type="ARBA" id="ARBA00022771"/>
    </source>
</evidence>
<dbReference type="Pfam" id="PF13639">
    <property type="entry name" value="zf-RING_2"/>
    <property type="match status" value="1"/>
</dbReference>
<evidence type="ECO:0000313" key="7">
    <source>
        <dbReference type="Proteomes" id="UP000325579"/>
    </source>
</evidence>
<dbReference type="EMBL" id="ML736754">
    <property type="protein sequence ID" value="KAE8406308.1"/>
    <property type="molecule type" value="Genomic_DNA"/>
</dbReference>
<dbReference type="RefSeq" id="XP_031943627.1">
    <property type="nucleotide sequence ID" value="XM_032084464.1"/>
</dbReference>
<keyword evidence="2 4" id="KW-0863">Zinc-finger</keyword>
<feature type="domain" description="RING-type" evidence="5">
    <location>
        <begin position="34"/>
        <end position="76"/>
    </location>
</feature>
<dbReference type="Proteomes" id="UP000325579">
    <property type="component" value="Unassembled WGS sequence"/>
</dbReference>
<reference evidence="6 7" key="1">
    <citation type="submission" date="2019-04" db="EMBL/GenBank/DDBJ databases">
        <authorList>
            <consortium name="DOE Joint Genome Institute"/>
            <person name="Mondo S."/>
            <person name="Kjaerbolling I."/>
            <person name="Vesth T."/>
            <person name="Frisvad J.C."/>
            <person name="Nybo J.L."/>
            <person name="Theobald S."/>
            <person name="Kildgaard S."/>
            <person name="Isbrandt T."/>
            <person name="Kuo A."/>
            <person name="Sato A."/>
            <person name="Lyhne E.K."/>
            <person name="Kogle M.E."/>
            <person name="Wiebenga A."/>
            <person name="Kun R.S."/>
            <person name="Lubbers R.J."/>
            <person name="Makela M.R."/>
            <person name="Barry K."/>
            <person name="Chovatia M."/>
            <person name="Clum A."/>
            <person name="Daum C."/>
            <person name="Haridas S."/>
            <person name="He G."/>
            <person name="LaButti K."/>
            <person name="Lipzen A."/>
            <person name="Riley R."/>
            <person name="Salamov A."/>
            <person name="Simmons B.A."/>
            <person name="Magnuson J.K."/>
            <person name="Henrissat B."/>
            <person name="Mortensen U.H."/>
            <person name="Larsen T.O."/>
            <person name="Devries R.P."/>
            <person name="Grigoriev I.V."/>
            <person name="Machida M."/>
            <person name="Baker S.E."/>
            <person name="Andersen M.R."/>
            <person name="Cantor M.N."/>
            <person name="Hua S.X."/>
        </authorList>
    </citation>
    <scope>NUCLEOTIDE SEQUENCE [LARGE SCALE GENOMIC DNA]</scope>
    <source>
        <strain evidence="6 7">CBS 119388</strain>
    </source>
</reference>